<protein>
    <submittedName>
        <fullName evidence="2">Uncharacterized protein</fullName>
    </submittedName>
</protein>
<feature type="region of interest" description="Disordered" evidence="1">
    <location>
        <begin position="1"/>
        <end position="161"/>
    </location>
</feature>
<feature type="compositionally biased region" description="Polar residues" evidence="1">
    <location>
        <begin position="115"/>
        <end position="128"/>
    </location>
</feature>
<proteinExistence type="predicted"/>
<evidence type="ECO:0000256" key="1">
    <source>
        <dbReference type="SAM" id="MobiDB-lite"/>
    </source>
</evidence>
<organism evidence="2 3">
    <name type="scientific">Protopolystoma xenopodis</name>
    <dbReference type="NCBI Taxonomy" id="117903"/>
    <lineage>
        <taxon>Eukaryota</taxon>
        <taxon>Metazoa</taxon>
        <taxon>Spiralia</taxon>
        <taxon>Lophotrochozoa</taxon>
        <taxon>Platyhelminthes</taxon>
        <taxon>Monogenea</taxon>
        <taxon>Polyopisthocotylea</taxon>
        <taxon>Polystomatidea</taxon>
        <taxon>Polystomatidae</taxon>
        <taxon>Protopolystoma</taxon>
    </lineage>
</organism>
<feature type="region of interest" description="Disordered" evidence="1">
    <location>
        <begin position="374"/>
        <end position="399"/>
    </location>
</feature>
<name>A0A448XH40_9PLAT</name>
<sequence length="399" mass="44525">MKTAISIPTKTDDSIPDLSNVDQSNSVRPRAIVKPEVSKSDGVSITSPSGNSSSSFSSLKPLSPSLCLASPFRVKPTAPNTERTLSPHVNASANSGAEQEIKQSHQPHKQPPKQTLQSNRSSLLHNCRQQQVSKMQQVHQNKSRFQEHPASGTGPGQYQRPCLAEGSVKEVVLFGKRQPGPRSEDFKLFRPPQSMNQAFQSDPRSHQQPQLKHWPHWPGPLPYFGPPGQLNRAFPGPRRFAPPPSTEIPHRLPEHVVFNSEDKTGYTNSSYGSPGNLDATSSFFNTGRRDYNGPNYCGNYRAPDMNFTSESGSRYRCYRWINSSSNSTFHQQLGHREQTDHSSDFGNEGNVLYNNLVEFVNISDKYPVETKHEMEMDTGTSRANTQEQVDGYTQKITSE</sequence>
<evidence type="ECO:0000313" key="3">
    <source>
        <dbReference type="Proteomes" id="UP000784294"/>
    </source>
</evidence>
<reference evidence="2" key="1">
    <citation type="submission" date="2018-11" db="EMBL/GenBank/DDBJ databases">
        <authorList>
            <consortium name="Pathogen Informatics"/>
        </authorList>
    </citation>
    <scope>NUCLEOTIDE SEQUENCE</scope>
</reference>
<dbReference type="EMBL" id="CAAALY010252822">
    <property type="protein sequence ID" value="VEL36654.1"/>
    <property type="molecule type" value="Genomic_DNA"/>
</dbReference>
<evidence type="ECO:0000313" key="2">
    <source>
        <dbReference type="EMBL" id="VEL36654.1"/>
    </source>
</evidence>
<feature type="compositionally biased region" description="Polar residues" evidence="1">
    <location>
        <begin position="78"/>
        <end position="97"/>
    </location>
</feature>
<feature type="compositionally biased region" description="Polar residues" evidence="1">
    <location>
        <begin position="378"/>
        <end position="388"/>
    </location>
</feature>
<accession>A0A448XH40</accession>
<feature type="compositionally biased region" description="Low complexity" evidence="1">
    <location>
        <begin position="44"/>
        <end position="71"/>
    </location>
</feature>
<keyword evidence="3" id="KW-1185">Reference proteome</keyword>
<dbReference type="Proteomes" id="UP000784294">
    <property type="component" value="Unassembled WGS sequence"/>
</dbReference>
<feature type="compositionally biased region" description="Low complexity" evidence="1">
    <location>
        <begin position="129"/>
        <end position="140"/>
    </location>
</feature>
<comment type="caution">
    <text evidence="2">The sequence shown here is derived from an EMBL/GenBank/DDBJ whole genome shotgun (WGS) entry which is preliminary data.</text>
</comment>
<dbReference type="AlphaFoldDB" id="A0A448XH40"/>
<gene>
    <name evidence="2" type="ORF">PXEA_LOCUS30094</name>
</gene>